<organism evidence="2 3">
    <name type="scientific">Auraticoccus monumenti</name>
    <dbReference type="NCBI Taxonomy" id="675864"/>
    <lineage>
        <taxon>Bacteria</taxon>
        <taxon>Bacillati</taxon>
        <taxon>Actinomycetota</taxon>
        <taxon>Actinomycetes</taxon>
        <taxon>Propionibacteriales</taxon>
        <taxon>Propionibacteriaceae</taxon>
        <taxon>Auraticoccus</taxon>
    </lineage>
</organism>
<keyword evidence="1" id="KW-0472">Membrane</keyword>
<evidence type="ECO:0000313" key="2">
    <source>
        <dbReference type="EMBL" id="SDD17470.1"/>
    </source>
</evidence>
<keyword evidence="1" id="KW-0812">Transmembrane</keyword>
<dbReference type="AlphaFoldDB" id="A0A1G6SKK8"/>
<keyword evidence="1" id="KW-1133">Transmembrane helix</keyword>
<gene>
    <name evidence="2" type="ORF">SAMN04489747_0357</name>
</gene>
<feature type="transmembrane region" description="Helical" evidence="1">
    <location>
        <begin position="6"/>
        <end position="29"/>
    </location>
</feature>
<keyword evidence="3" id="KW-1185">Reference proteome</keyword>
<dbReference type="STRING" id="675864.SAMN04489747_0357"/>
<sequence length="38" mass="3953">MDITQILLTVGAVLGILVVAAMAILPTIIEAESHNPHS</sequence>
<evidence type="ECO:0000313" key="3">
    <source>
        <dbReference type="Proteomes" id="UP000198546"/>
    </source>
</evidence>
<reference evidence="2 3" key="1">
    <citation type="submission" date="2016-10" db="EMBL/GenBank/DDBJ databases">
        <authorList>
            <person name="de Groot N.N."/>
        </authorList>
    </citation>
    <scope>NUCLEOTIDE SEQUENCE [LARGE SCALE GENOMIC DNA]</scope>
    <source>
        <strain evidence="2 3">MON 2.2</strain>
    </source>
</reference>
<proteinExistence type="predicted"/>
<accession>A0A1G6SKK8</accession>
<name>A0A1G6SKK8_9ACTN</name>
<dbReference type="EMBL" id="LT629688">
    <property type="protein sequence ID" value="SDD17470.1"/>
    <property type="molecule type" value="Genomic_DNA"/>
</dbReference>
<dbReference type="Proteomes" id="UP000198546">
    <property type="component" value="Chromosome i"/>
</dbReference>
<evidence type="ECO:0000256" key="1">
    <source>
        <dbReference type="SAM" id="Phobius"/>
    </source>
</evidence>
<protein>
    <submittedName>
        <fullName evidence="2">Uncharacterized protein</fullName>
    </submittedName>
</protein>